<feature type="domain" description="DUF4232" evidence="2">
    <location>
        <begin position="80"/>
        <end position="203"/>
    </location>
</feature>
<dbReference type="Pfam" id="PF14016">
    <property type="entry name" value="DUF4232"/>
    <property type="match status" value="1"/>
</dbReference>
<name>A0ABV7ZT02_9CORY</name>
<dbReference type="InterPro" id="IPR025326">
    <property type="entry name" value="DUF4232"/>
</dbReference>
<evidence type="ECO:0000313" key="4">
    <source>
        <dbReference type="Proteomes" id="UP001595751"/>
    </source>
</evidence>
<comment type="caution">
    <text evidence="3">The sequence shown here is derived from an EMBL/GenBank/DDBJ whole genome shotgun (WGS) entry which is preliminary data.</text>
</comment>
<keyword evidence="4" id="KW-1185">Reference proteome</keyword>
<accession>A0ABV7ZT02</accession>
<evidence type="ECO:0000256" key="1">
    <source>
        <dbReference type="SAM" id="MobiDB-lite"/>
    </source>
</evidence>
<dbReference type="EMBL" id="JBHRZN010000003">
    <property type="protein sequence ID" value="MFC3850547.1"/>
    <property type="molecule type" value="Genomic_DNA"/>
</dbReference>
<evidence type="ECO:0000259" key="2">
    <source>
        <dbReference type="Pfam" id="PF14016"/>
    </source>
</evidence>
<feature type="region of interest" description="Disordered" evidence="1">
    <location>
        <begin position="33"/>
        <end position="79"/>
    </location>
</feature>
<dbReference type="Proteomes" id="UP001595751">
    <property type="component" value="Unassembled WGS sequence"/>
</dbReference>
<organism evidence="3 4">
    <name type="scientific">Corynebacterium hansenii</name>
    <dbReference type="NCBI Taxonomy" id="394964"/>
    <lineage>
        <taxon>Bacteria</taxon>
        <taxon>Bacillati</taxon>
        <taxon>Actinomycetota</taxon>
        <taxon>Actinomycetes</taxon>
        <taxon>Mycobacteriales</taxon>
        <taxon>Corynebacteriaceae</taxon>
        <taxon>Corynebacterium</taxon>
    </lineage>
</organism>
<gene>
    <name evidence="3" type="ORF">ACFORJ_10280</name>
</gene>
<protein>
    <submittedName>
        <fullName evidence="3">DUF4232 domain-containing protein</fullName>
    </submittedName>
</protein>
<evidence type="ECO:0000313" key="3">
    <source>
        <dbReference type="EMBL" id="MFC3850547.1"/>
    </source>
</evidence>
<dbReference type="RefSeq" id="WP_290290309.1">
    <property type="nucleotide sequence ID" value="NZ_CP047211.1"/>
</dbReference>
<feature type="compositionally biased region" description="Low complexity" evidence="1">
    <location>
        <begin position="50"/>
        <end position="64"/>
    </location>
</feature>
<reference evidence="4" key="1">
    <citation type="journal article" date="2019" name="Int. J. Syst. Evol. Microbiol.">
        <title>The Global Catalogue of Microorganisms (GCM) 10K type strain sequencing project: providing services to taxonomists for standard genome sequencing and annotation.</title>
        <authorList>
            <consortium name="The Broad Institute Genomics Platform"/>
            <consortium name="The Broad Institute Genome Sequencing Center for Infectious Disease"/>
            <person name="Wu L."/>
            <person name="Ma J."/>
        </authorList>
    </citation>
    <scope>NUCLEOTIDE SEQUENCE [LARGE SCALE GENOMIC DNA]</scope>
    <source>
        <strain evidence="4">CCUG 53252</strain>
    </source>
</reference>
<proteinExistence type="predicted"/>
<sequence length="212" mass="22141">MDTMSDIKHGKGRYAVAVVPIAAALLLAGCGNGESAPVTETQTETKTETETGTATETDTVTESEGGATFTLPTDPPGDICPASDLIPSIERVEGAAGSQYIHIALNYRGDSQCFLRGFPGVSAVDGAGNQVGEAAGRNEEPAREAMVTPSRPARFTLRLSRVEAESGCKTADAQGLRIYPPGSREALETISHQMKICVDPPTVMLWAGSVMG</sequence>